<reference evidence="7" key="2">
    <citation type="journal article" date="2022" name="Proc. Natl. Acad. Sci. U.S.A.">
        <title>Diploid-dominant life cycles characterize the early evolution of Fungi.</title>
        <authorList>
            <person name="Amses K.R."/>
            <person name="Simmons D.R."/>
            <person name="Longcore J.E."/>
            <person name="Mondo S.J."/>
            <person name="Seto K."/>
            <person name="Jeronimo G.H."/>
            <person name="Bonds A.E."/>
            <person name="Quandt C.A."/>
            <person name="Davis W.J."/>
            <person name="Chang Y."/>
            <person name="Federici B.A."/>
            <person name="Kuo A."/>
            <person name="LaButti K."/>
            <person name="Pangilinan J."/>
            <person name="Andreopoulos W."/>
            <person name="Tritt A."/>
            <person name="Riley R."/>
            <person name="Hundley H."/>
            <person name="Johnson J."/>
            <person name="Lipzen A."/>
            <person name="Barry K."/>
            <person name="Lang B.F."/>
            <person name="Cuomo C.A."/>
            <person name="Buchler N.E."/>
            <person name="Grigoriev I.V."/>
            <person name="Spatafora J.W."/>
            <person name="Stajich J.E."/>
            <person name="James T.Y."/>
        </authorList>
    </citation>
    <scope>NUCLEOTIDE SEQUENCE</scope>
    <source>
        <strain evidence="7">AG</strain>
    </source>
</reference>
<keyword evidence="4 6" id="KW-0472">Membrane</keyword>
<keyword evidence="8" id="KW-1185">Reference proteome</keyword>
<feature type="transmembrane region" description="Helical" evidence="6">
    <location>
        <begin position="50"/>
        <end position="70"/>
    </location>
</feature>
<feature type="transmembrane region" description="Helical" evidence="6">
    <location>
        <begin position="239"/>
        <end position="260"/>
    </location>
</feature>
<dbReference type="GO" id="GO:0016020">
    <property type="term" value="C:membrane"/>
    <property type="evidence" value="ECO:0007669"/>
    <property type="project" value="UniProtKB-SubCell"/>
</dbReference>
<protein>
    <recommendedName>
        <fullName evidence="9">Zinc/iron permease</fullName>
    </recommendedName>
</protein>
<name>A0AAD5HFE8_UMBRA</name>
<keyword evidence="3 6" id="KW-1133">Transmembrane helix</keyword>
<gene>
    <name evidence="7" type="ORF">K450DRAFT_239795</name>
</gene>
<dbReference type="Pfam" id="PF02535">
    <property type="entry name" value="Zip"/>
    <property type="match status" value="1"/>
</dbReference>
<evidence type="ECO:0000256" key="1">
    <source>
        <dbReference type="ARBA" id="ARBA00004141"/>
    </source>
</evidence>
<sequence length="350" mass="37647">MSTQAAVFAFLFPGNAMVNSLLATAYISIFPNLLLYFVPPDIDTSSLNTLVSFAVGGLLGDVFLHLLPHAFLGEHHDEHVEIHYDEHKNVLVGLGIFAGLFFFFVMDKSMRVFAGGSGHDHSHSHAHKKDDDAHAHSNDVHHHDHSELRARNGGKETKETTDAVAATTSIDSGIKLSAYLNLFADFTHNFTDGLAMSASFYASPSVGATTAVAVFFHEIPHEVGDYAILIQSGFSKQKAMMAQFTTAIGAFLGTIAGIAIEEFTRSGSDVTEKLALSHAGILGTDLGWGDLVIPFTAGGFMYIATVGVIPELLEVTKNVKKDFRQALSEFAAMLVGLAMMTVIAWNEASA</sequence>
<dbReference type="GO" id="GO:0006882">
    <property type="term" value="P:intracellular zinc ion homeostasis"/>
    <property type="evidence" value="ECO:0007669"/>
    <property type="project" value="TreeGrafter"/>
</dbReference>
<dbReference type="GeneID" id="75914169"/>
<feature type="compositionally biased region" description="Basic and acidic residues" evidence="5">
    <location>
        <begin position="121"/>
        <end position="161"/>
    </location>
</feature>
<evidence type="ECO:0000256" key="5">
    <source>
        <dbReference type="SAM" id="MobiDB-lite"/>
    </source>
</evidence>
<evidence type="ECO:0000313" key="7">
    <source>
        <dbReference type="EMBL" id="KAI8579933.1"/>
    </source>
</evidence>
<dbReference type="Proteomes" id="UP001206595">
    <property type="component" value="Unassembled WGS sequence"/>
</dbReference>
<keyword evidence="2 6" id="KW-0812">Transmembrane</keyword>
<dbReference type="EMBL" id="MU620916">
    <property type="protein sequence ID" value="KAI8579933.1"/>
    <property type="molecule type" value="Genomic_DNA"/>
</dbReference>
<dbReference type="RefSeq" id="XP_051444937.1">
    <property type="nucleotide sequence ID" value="XM_051588824.1"/>
</dbReference>
<evidence type="ECO:0000256" key="3">
    <source>
        <dbReference type="ARBA" id="ARBA00022989"/>
    </source>
</evidence>
<dbReference type="AlphaFoldDB" id="A0AAD5HFE8"/>
<proteinExistence type="predicted"/>
<comment type="subcellular location">
    <subcellularLocation>
        <location evidence="1">Membrane</location>
        <topology evidence="1">Multi-pass membrane protein</topology>
    </subcellularLocation>
</comment>
<accession>A0AAD5HFE8</accession>
<dbReference type="InterPro" id="IPR003689">
    <property type="entry name" value="ZIP"/>
</dbReference>
<feature type="region of interest" description="Disordered" evidence="5">
    <location>
        <begin position="121"/>
        <end position="163"/>
    </location>
</feature>
<evidence type="ECO:0000313" key="8">
    <source>
        <dbReference type="Proteomes" id="UP001206595"/>
    </source>
</evidence>
<evidence type="ECO:0000256" key="6">
    <source>
        <dbReference type="SAM" id="Phobius"/>
    </source>
</evidence>
<reference evidence="7" key="1">
    <citation type="submission" date="2021-06" db="EMBL/GenBank/DDBJ databases">
        <authorList>
            <consortium name="DOE Joint Genome Institute"/>
            <person name="Mondo S.J."/>
            <person name="Amses K.R."/>
            <person name="Simmons D.R."/>
            <person name="Longcore J.E."/>
            <person name="Seto K."/>
            <person name="Alves G.H."/>
            <person name="Bonds A.E."/>
            <person name="Quandt C.A."/>
            <person name="Davis W.J."/>
            <person name="Chang Y."/>
            <person name="Letcher P.M."/>
            <person name="Powell M.J."/>
            <person name="Kuo A."/>
            <person name="Labutti K."/>
            <person name="Pangilinan J."/>
            <person name="Andreopoulos W."/>
            <person name="Tritt A."/>
            <person name="Riley R."/>
            <person name="Hundley H."/>
            <person name="Johnson J."/>
            <person name="Lipzen A."/>
            <person name="Barry K."/>
            <person name="Berbee M.L."/>
            <person name="Buchler N.E."/>
            <person name="Grigoriev I.V."/>
            <person name="Spatafora J.W."/>
            <person name="Stajich J.E."/>
            <person name="James T.Y."/>
        </authorList>
    </citation>
    <scope>NUCLEOTIDE SEQUENCE</scope>
    <source>
        <strain evidence="7">AG</strain>
    </source>
</reference>
<organism evidence="7 8">
    <name type="scientific">Umbelopsis ramanniana AG</name>
    <dbReference type="NCBI Taxonomy" id="1314678"/>
    <lineage>
        <taxon>Eukaryota</taxon>
        <taxon>Fungi</taxon>
        <taxon>Fungi incertae sedis</taxon>
        <taxon>Mucoromycota</taxon>
        <taxon>Mucoromycotina</taxon>
        <taxon>Umbelopsidomycetes</taxon>
        <taxon>Umbelopsidales</taxon>
        <taxon>Umbelopsidaceae</taxon>
        <taxon>Umbelopsis</taxon>
    </lineage>
</organism>
<dbReference type="GO" id="GO:0005385">
    <property type="term" value="F:zinc ion transmembrane transporter activity"/>
    <property type="evidence" value="ECO:0007669"/>
    <property type="project" value="TreeGrafter"/>
</dbReference>
<comment type="caution">
    <text evidence="7">The sequence shown here is derived from an EMBL/GenBank/DDBJ whole genome shotgun (WGS) entry which is preliminary data.</text>
</comment>
<evidence type="ECO:0008006" key="9">
    <source>
        <dbReference type="Google" id="ProtNLM"/>
    </source>
</evidence>
<evidence type="ECO:0000256" key="2">
    <source>
        <dbReference type="ARBA" id="ARBA00022692"/>
    </source>
</evidence>
<evidence type="ECO:0000256" key="4">
    <source>
        <dbReference type="ARBA" id="ARBA00023136"/>
    </source>
</evidence>
<feature type="transmembrane region" description="Helical" evidence="6">
    <location>
        <begin position="291"/>
        <end position="313"/>
    </location>
</feature>
<dbReference type="PANTHER" id="PTHR16950:SF16">
    <property type="entry name" value="ZINC TRANSPORTER ZIP13"/>
    <property type="match status" value="1"/>
</dbReference>
<dbReference type="PANTHER" id="PTHR16950">
    <property type="entry name" value="ZINC TRANSPORTER SLC39A7 HISTIDINE-RICH MEMBRANE PROTEIN KE4"/>
    <property type="match status" value="1"/>
</dbReference>
<feature type="transmembrane region" description="Helical" evidence="6">
    <location>
        <begin position="325"/>
        <end position="345"/>
    </location>
</feature>
<feature type="transmembrane region" description="Helical" evidence="6">
    <location>
        <begin position="90"/>
        <end position="106"/>
    </location>
</feature>